<dbReference type="InterPro" id="IPR050577">
    <property type="entry name" value="MAPR/NEUFC/NENF-like"/>
</dbReference>
<dbReference type="GO" id="GO:0005496">
    <property type="term" value="F:steroid binding"/>
    <property type="evidence" value="ECO:0007669"/>
    <property type="project" value="UniProtKB-KW"/>
</dbReference>
<dbReference type="Gene3D" id="3.10.120.10">
    <property type="entry name" value="Cytochrome b5-like heme/steroid binding domain"/>
    <property type="match status" value="1"/>
</dbReference>
<evidence type="ECO:0000259" key="5">
    <source>
        <dbReference type="SMART" id="SM01117"/>
    </source>
</evidence>
<name>A0AAD3DHQ2_9CHLO</name>
<feature type="transmembrane region" description="Helical" evidence="4">
    <location>
        <begin position="51"/>
        <end position="69"/>
    </location>
</feature>
<protein>
    <recommendedName>
        <fullName evidence="5">Cytochrome b5 heme-binding domain-containing protein</fullName>
    </recommendedName>
</protein>
<dbReference type="GO" id="GO:0016020">
    <property type="term" value="C:membrane"/>
    <property type="evidence" value="ECO:0007669"/>
    <property type="project" value="TreeGrafter"/>
</dbReference>
<proteinExistence type="inferred from homology"/>
<feature type="region of interest" description="Disordered" evidence="3">
    <location>
        <begin position="1"/>
        <end position="37"/>
    </location>
</feature>
<accession>A0AAD3DHQ2</accession>
<keyword evidence="4" id="KW-0472">Membrane</keyword>
<feature type="compositionally biased region" description="Polar residues" evidence="3">
    <location>
        <begin position="13"/>
        <end position="24"/>
    </location>
</feature>
<keyword evidence="4" id="KW-0812">Transmembrane</keyword>
<dbReference type="SMART" id="SM01117">
    <property type="entry name" value="Cyt-b5"/>
    <property type="match status" value="1"/>
</dbReference>
<dbReference type="Proteomes" id="UP001054857">
    <property type="component" value="Unassembled WGS sequence"/>
</dbReference>
<keyword evidence="7" id="KW-1185">Reference proteome</keyword>
<dbReference type="PANTHER" id="PTHR10281:SF4">
    <property type="entry name" value="NEUFERRICIN"/>
    <property type="match status" value="1"/>
</dbReference>
<evidence type="ECO:0000256" key="4">
    <source>
        <dbReference type="SAM" id="Phobius"/>
    </source>
</evidence>
<organism evidence="6 7">
    <name type="scientific">Astrephomene gubernaculifera</name>
    <dbReference type="NCBI Taxonomy" id="47775"/>
    <lineage>
        <taxon>Eukaryota</taxon>
        <taxon>Viridiplantae</taxon>
        <taxon>Chlorophyta</taxon>
        <taxon>core chlorophytes</taxon>
        <taxon>Chlorophyceae</taxon>
        <taxon>CS clade</taxon>
        <taxon>Chlamydomonadales</taxon>
        <taxon>Astrephomenaceae</taxon>
        <taxon>Astrephomene</taxon>
    </lineage>
</organism>
<dbReference type="GO" id="GO:0012505">
    <property type="term" value="C:endomembrane system"/>
    <property type="evidence" value="ECO:0007669"/>
    <property type="project" value="TreeGrafter"/>
</dbReference>
<reference evidence="6 7" key="1">
    <citation type="journal article" date="2021" name="Sci. Rep.">
        <title>Genome sequencing of the multicellular alga Astrephomene provides insights into convergent evolution of germ-soma differentiation.</title>
        <authorList>
            <person name="Yamashita S."/>
            <person name="Yamamoto K."/>
            <person name="Matsuzaki R."/>
            <person name="Suzuki S."/>
            <person name="Yamaguchi H."/>
            <person name="Hirooka S."/>
            <person name="Minakuchi Y."/>
            <person name="Miyagishima S."/>
            <person name="Kawachi M."/>
            <person name="Toyoda A."/>
            <person name="Nozaki H."/>
        </authorList>
    </citation>
    <scope>NUCLEOTIDE SEQUENCE [LARGE SCALE GENOMIC DNA]</scope>
    <source>
        <strain evidence="6 7">NIES-4017</strain>
    </source>
</reference>
<keyword evidence="1" id="KW-0446">Lipid-binding</keyword>
<evidence type="ECO:0000256" key="1">
    <source>
        <dbReference type="ARBA" id="ARBA00022665"/>
    </source>
</evidence>
<evidence type="ECO:0000256" key="2">
    <source>
        <dbReference type="ARBA" id="ARBA00038357"/>
    </source>
</evidence>
<evidence type="ECO:0000256" key="3">
    <source>
        <dbReference type="SAM" id="MobiDB-lite"/>
    </source>
</evidence>
<evidence type="ECO:0000313" key="6">
    <source>
        <dbReference type="EMBL" id="GFR42030.1"/>
    </source>
</evidence>
<keyword evidence="1" id="KW-0754">Steroid-binding</keyword>
<comment type="caution">
    <text evidence="6">The sequence shown here is derived from an EMBL/GenBank/DDBJ whole genome shotgun (WGS) entry which is preliminary data.</text>
</comment>
<sequence>MSSSLTKRKPLTEPSTDVSNPQNEKAQEPAGVAQEPRHCPSRKGLSLLQQLLVALILLAAGCFASWRIYGCWPFLSGPRVFSKAELSHYVGKSDSALYLAILGEVFDVTKGRRFYAADKGYGFFVGRDASRAFVTGDFEGDLTDDVADLSPEQIKSIVEWRDFYHKTYTYKGRLEGPFHDARGRPTGHLRWVEQQAARAKSAEEQQRELEAQWPSCNVRWTESEGSTVWCEGGAYPRKLISTLPGGSGGPAGASGAASAPGKTTTSRCACFEEVGWSDVRQLYAGCPPDQHSCKILEQHAS</sequence>
<dbReference type="InterPro" id="IPR036400">
    <property type="entry name" value="Cyt_B5-like_heme/steroid_sf"/>
</dbReference>
<gene>
    <name evidence="6" type="ORF">Agub_g2847</name>
</gene>
<feature type="domain" description="Cytochrome b5 heme-binding" evidence="5">
    <location>
        <begin position="81"/>
        <end position="175"/>
    </location>
</feature>
<comment type="similarity">
    <text evidence="2">Belongs to the cytochrome b5 family. MAPR subfamily.</text>
</comment>
<keyword evidence="4" id="KW-1133">Transmembrane helix</keyword>
<evidence type="ECO:0000313" key="7">
    <source>
        <dbReference type="Proteomes" id="UP001054857"/>
    </source>
</evidence>
<dbReference type="SUPFAM" id="SSF55856">
    <property type="entry name" value="Cytochrome b5-like heme/steroid binding domain"/>
    <property type="match status" value="1"/>
</dbReference>
<dbReference type="PANTHER" id="PTHR10281">
    <property type="entry name" value="MEMBRANE-ASSOCIATED PROGESTERONE RECEPTOR COMPONENT-RELATED"/>
    <property type="match status" value="1"/>
</dbReference>
<dbReference type="Pfam" id="PF00173">
    <property type="entry name" value="Cyt-b5"/>
    <property type="match status" value="1"/>
</dbReference>
<dbReference type="InterPro" id="IPR001199">
    <property type="entry name" value="Cyt_B5-like_heme/steroid-bd"/>
</dbReference>
<dbReference type="AlphaFoldDB" id="A0AAD3DHQ2"/>
<dbReference type="EMBL" id="BMAR01000002">
    <property type="protein sequence ID" value="GFR42030.1"/>
    <property type="molecule type" value="Genomic_DNA"/>
</dbReference>